<dbReference type="PANTHER" id="PTHR22571:SF51">
    <property type="entry name" value="FILAGGRIN"/>
    <property type="match status" value="1"/>
</dbReference>
<dbReference type="SUPFAM" id="SSF47473">
    <property type="entry name" value="EF-hand"/>
    <property type="match status" value="1"/>
</dbReference>
<evidence type="ECO:0000256" key="1">
    <source>
        <dbReference type="SAM" id="Coils"/>
    </source>
</evidence>
<proteinExistence type="predicted"/>
<comment type="caution">
    <text evidence="4">The sequence shown here is derived from an EMBL/GenBank/DDBJ whole genome shotgun (WGS) entry which is preliminary data.</text>
</comment>
<evidence type="ECO:0000256" key="2">
    <source>
        <dbReference type="SAM" id="MobiDB-lite"/>
    </source>
</evidence>
<dbReference type="InterPro" id="IPR052503">
    <property type="entry name" value="S100-fused_Epidermal_Struct"/>
</dbReference>
<feature type="coiled-coil region" evidence="1">
    <location>
        <begin position="98"/>
        <end position="186"/>
    </location>
</feature>
<dbReference type="GO" id="GO:0005509">
    <property type="term" value="F:calcium ion binding"/>
    <property type="evidence" value="ECO:0007669"/>
    <property type="project" value="InterPro"/>
</dbReference>
<feature type="compositionally biased region" description="Basic and acidic residues" evidence="2">
    <location>
        <begin position="617"/>
        <end position="629"/>
    </location>
</feature>
<feature type="coiled-coil region" evidence="1">
    <location>
        <begin position="233"/>
        <end position="274"/>
    </location>
</feature>
<reference evidence="4 5" key="1">
    <citation type="submission" date="2016-11" db="EMBL/GenBank/DDBJ databases">
        <title>The macronuclear genome of Stentor coeruleus: a giant cell with tiny introns.</title>
        <authorList>
            <person name="Slabodnick M."/>
            <person name="Ruby J.G."/>
            <person name="Reiff S.B."/>
            <person name="Swart E.C."/>
            <person name="Gosai S."/>
            <person name="Prabakaran S."/>
            <person name="Witkowska E."/>
            <person name="Larue G.E."/>
            <person name="Fisher S."/>
            <person name="Freeman R.M."/>
            <person name="Gunawardena J."/>
            <person name="Chu W."/>
            <person name="Stover N.A."/>
            <person name="Gregory B.D."/>
            <person name="Nowacki M."/>
            <person name="Derisi J."/>
            <person name="Roy S.W."/>
            <person name="Marshall W.F."/>
            <person name="Sood P."/>
        </authorList>
    </citation>
    <scope>NUCLEOTIDE SEQUENCE [LARGE SCALE GENOMIC DNA]</scope>
    <source>
        <strain evidence="4">WM001</strain>
    </source>
</reference>
<dbReference type="EMBL" id="MPUH01000403">
    <property type="protein sequence ID" value="OMJ80903.1"/>
    <property type="molecule type" value="Genomic_DNA"/>
</dbReference>
<feature type="compositionally biased region" description="Basic and acidic residues" evidence="2">
    <location>
        <begin position="357"/>
        <end position="586"/>
    </location>
</feature>
<name>A0A1R2BVR0_9CILI</name>
<sequence length="990" mass="117402">MSFPQMYPVYRKLNQKSPISAANKEEESSKEDEYVFEKVNIQEKNLRPVSAKASELYKSKRPITSKHLPINLRRERTKKLVDYSILTRLKPRRVNIDKERLYEENMALKLKNNNLHEDITRLRTKINQIEKELNKREDQNEHTQHIKPAHLINSLKSTIKDLKSEINSKNDEIIKLKRNIRSTKINEIELEVQAYIDECTRLRHHLEEIMKQRETPQANQVIEDKTTQNSFIVNNLKKENEDLSAALKIGNDEVNKWKERVNELEKLKKKSLVKKNELIGAKNEILKLKGQIDSGNKEFGNKENLYKDEIGKLKKSNQELQGKVGGYEMKIKELMGIVEEQGRKMKVLEEYLSKNEDETKKAEFDRRERIREEEEKAELRMREEEERIRAEIKKKEEENRKKVEEDNKREEENRRKEEENRKKEEEAKKKEEEARKKEEAKKKEEEARKKEEAKKKEEEARKKEEENRKKEEEDRRKEEENRKKEEERRRKEEEDRRKEEEDRKKEEERRKKEEENRKKEEENRKKEEEKKKKEEEAKKKEEEAKKIEETKKKEESKRKHEEKPKQEQNPKEELPKTKTPDEKVKPLEQNPSNPSTLKEEETKEKSKNKAKSKKSKDKTPPKRDPLNPETKNLLEHFSFRMQINRIPKSKIFPTLFSTISPEKPITKSELSSYLKKPPFSYSQSEIETLSSFLLESKSTGKTIEEKLIKNTEDWEIFSPEDEEKFDENLNQIMLSSKDSLFSACQNQDTDNSGIISINSFKKALKNSSIDLPAKLFKYMTLLFYSHDMKINQVPYKHFIKAYGDPEGQDDDEVTDEEKAKVVRHYLKIISQILIQNKKGVMDVFECDESGIISPEEFYEGLRRIGMGDMEQDHVLLMLEALQFEEASEVCVHIEELEEILMHYGVNETKEGDEEGDEEDIDEEKGHYKKVSLLDSENYELSDDSPDKVMKKASSKGLSENSPFGKNKSFEEKGSSEEIEEYGSDYDDDFQ</sequence>
<feature type="domain" description="EF-hand" evidence="3">
    <location>
        <begin position="735"/>
        <end position="770"/>
    </location>
</feature>
<dbReference type="PANTHER" id="PTHR22571">
    <property type="entry name" value="FILAGGRIN-RELATED"/>
    <property type="match status" value="1"/>
</dbReference>
<feature type="region of interest" description="Disordered" evidence="2">
    <location>
        <begin position="357"/>
        <end position="629"/>
    </location>
</feature>
<dbReference type="InterPro" id="IPR002048">
    <property type="entry name" value="EF_hand_dom"/>
</dbReference>
<organism evidence="4 5">
    <name type="scientific">Stentor coeruleus</name>
    <dbReference type="NCBI Taxonomy" id="5963"/>
    <lineage>
        <taxon>Eukaryota</taxon>
        <taxon>Sar</taxon>
        <taxon>Alveolata</taxon>
        <taxon>Ciliophora</taxon>
        <taxon>Postciliodesmatophora</taxon>
        <taxon>Heterotrichea</taxon>
        <taxon>Heterotrichida</taxon>
        <taxon>Stentoridae</taxon>
        <taxon>Stentor</taxon>
    </lineage>
</organism>
<keyword evidence="1" id="KW-0175">Coiled coil</keyword>
<accession>A0A1R2BVR0</accession>
<evidence type="ECO:0000313" key="4">
    <source>
        <dbReference type="EMBL" id="OMJ80903.1"/>
    </source>
</evidence>
<protein>
    <recommendedName>
        <fullName evidence="3">EF-hand domain-containing protein</fullName>
    </recommendedName>
</protein>
<dbReference type="InterPro" id="IPR011992">
    <property type="entry name" value="EF-hand-dom_pair"/>
</dbReference>
<feature type="compositionally biased region" description="Basic and acidic residues" evidence="2">
    <location>
        <begin position="597"/>
        <end position="607"/>
    </location>
</feature>
<feature type="compositionally biased region" description="Acidic residues" evidence="2">
    <location>
        <begin position="976"/>
        <end position="990"/>
    </location>
</feature>
<feature type="compositionally biased region" description="Acidic residues" evidence="2">
    <location>
        <begin position="910"/>
        <end position="922"/>
    </location>
</feature>
<keyword evidence="5" id="KW-1185">Reference proteome</keyword>
<dbReference type="PROSITE" id="PS50222">
    <property type="entry name" value="EF_HAND_2"/>
    <property type="match status" value="1"/>
</dbReference>
<dbReference type="Proteomes" id="UP000187209">
    <property type="component" value="Unassembled WGS sequence"/>
</dbReference>
<feature type="region of interest" description="Disordered" evidence="2">
    <location>
        <begin position="905"/>
        <end position="990"/>
    </location>
</feature>
<evidence type="ECO:0000313" key="5">
    <source>
        <dbReference type="Proteomes" id="UP000187209"/>
    </source>
</evidence>
<gene>
    <name evidence="4" type="ORF">SteCoe_18763</name>
</gene>
<evidence type="ECO:0000259" key="3">
    <source>
        <dbReference type="PROSITE" id="PS50222"/>
    </source>
</evidence>
<dbReference type="AlphaFoldDB" id="A0A1R2BVR0"/>